<dbReference type="Pfam" id="PF01551">
    <property type="entry name" value="Peptidase_M23"/>
    <property type="match status" value="1"/>
</dbReference>
<proteinExistence type="predicted"/>
<keyword evidence="4" id="KW-1185">Reference proteome</keyword>
<protein>
    <submittedName>
        <fullName evidence="3">Peptidase family M23</fullName>
    </submittedName>
</protein>
<dbReference type="InterPro" id="IPR050570">
    <property type="entry name" value="Cell_wall_metabolism_enzyme"/>
</dbReference>
<dbReference type="InterPro" id="IPR016047">
    <property type="entry name" value="M23ase_b-sheet_dom"/>
</dbReference>
<dbReference type="EMBL" id="FNFV01000002">
    <property type="protein sequence ID" value="SDK30228.1"/>
    <property type="molecule type" value="Genomic_DNA"/>
</dbReference>
<dbReference type="STRING" id="990712.SAMN05216257_102260"/>
<feature type="domain" description="M23ase beta-sheet core" evidence="2">
    <location>
        <begin position="64"/>
        <end position="160"/>
    </location>
</feature>
<keyword evidence="1" id="KW-0732">Signal</keyword>
<dbReference type="PROSITE" id="PS51257">
    <property type="entry name" value="PROKAR_LIPOPROTEIN"/>
    <property type="match status" value="1"/>
</dbReference>
<dbReference type="CDD" id="cd12797">
    <property type="entry name" value="M23_peptidase"/>
    <property type="match status" value="1"/>
</dbReference>
<dbReference type="PANTHER" id="PTHR21666:SF270">
    <property type="entry name" value="MUREIN HYDROLASE ACTIVATOR ENVC"/>
    <property type="match status" value="1"/>
</dbReference>
<dbReference type="OrthoDB" id="9795421at2"/>
<organism evidence="3 4">
    <name type="scientific">Meinhardsimonia xiamenensis</name>
    <dbReference type="NCBI Taxonomy" id="990712"/>
    <lineage>
        <taxon>Bacteria</taxon>
        <taxon>Pseudomonadati</taxon>
        <taxon>Pseudomonadota</taxon>
        <taxon>Alphaproteobacteria</taxon>
        <taxon>Rhodobacterales</taxon>
        <taxon>Paracoccaceae</taxon>
        <taxon>Meinhardsimonia</taxon>
    </lineage>
</organism>
<dbReference type="PANTHER" id="PTHR21666">
    <property type="entry name" value="PEPTIDASE-RELATED"/>
    <property type="match status" value="1"/>
</dbReference>
<evidence type="ECO:0000313" key="4">
    <source>
        <dbReference type="Proteomes" id="UP000199328"/>
    </source>
</evidence>
<dbReference type="RefSeq" id="WP_092498906.1">
    <property type="nucleotide sequence ID" value="NZ_FNFV01000002.1"/>
</dbReference>
<evidence type="ECO:0000256" key="1">
    <source>
        <dbReference type="SAM" id="SignalP"/>
    </source>
</evidence>
<feature type="signal peptide" evidence="1">
    <location>
        <begin position="1"/>
        <end position="16"/>
    </location>
</feature>
<accession>A0A1G9ASC2</accession>
<gene>
    <name evidence="3" type="ORF">SAMN05216257_102260</name>
</gene>
<dbReference type="Gene3D" id="2.70.70.10">
    <property type="entry name" value="Glucose Permease (Domain IIA)"/>
    <property type="match status" value="1"/>
</dbReference>
<sequence length="205" mass="22436">MARYLLAAAAALFALAGCMEVERYGGAAPYEAFVDDPIEVVVPPNAPYISKEFAPGNPDISYPGHYGIDFWAKRGTPILAAAPGVVVASYYEPNYGNRVVIDHGTDEGGRRVRTVYLHLQSRGVKPGDKVRRGQEIATMGDTGLLGLLVHLHFEVRRENERGNLKALDPHLLWADGVGRVTCFDARRRLPARPFRITLPVPCKAG</sequence>
<dbReference type="InterPro" id="IPR011055">
    <property type="entry name" value="Dup_hybrid_motif"/>
</dbReference>
<evidence type="ECO:0000313" key="3">
    <source>
        <dbReference type="EMBL" id="SDK30228.1"/>
    </source>
</evidence>
<reference evidence="4" key="1">
    <citation type="submission" date="2016-10" db="EMBL/GenBank/DDBJ databases">
        <authorList>
            <person name="Varghese N."/>
            <person name="Submissions S."/>
        </authorList>
    </citation>
    <scope>NUCLEOTIDE SEQUENCE [LARGE SCALE GENOMIC DNA]</scope>
    <source>
        <strain evidence="4">CGMCC 1.10789</strain>
    </source>
</reference>
<dbReference type="SUPFAM" id="SSF51261">
    <property type="entry name" value="Duplicated hybrid motif"/>
    <property type="match status" value="1"/>
</dbReference>
<dbReference type="Proteomes" id="UP000199328">
    <property type="component" value="Unassembled WGS sequence"/>
</dbReference>
<evidence type="ECO:0000259" key="2">
    <source>
        <dbReference type="Pfam" id="PF01551"/>
    </source>
</evidence>
<name>A0A1G9ASC2_9RHOB</name>
<dbReference type="AlphaFoldDB" id="A0A1G9ASC2"/>
<dbReference type="GO" id="GO:0004222">
    <property type="term" value="F:metalloendopeptidase activity"/>
    <property type="evidence" value="ECO:0007669"/>
    <property type="project" value="TreeGrafter"/>
</dbReference>
<feature type="chain" id="PRO_5011655515" evidence="1">
    <location>
        <begin position="17"/>
        <end position="205"/>
    </location>
</feature>